<dbReference type="InterPro" id="IPR051785">
    <property type="entry name" value="MMCE/EMCE_epimerase"/>
</dbReference>
<dbReference type="Proteomes" id="UP000245202">
    <property type="component" value="Unassembled WGS sequence"/>
</dbReference>
<keyword evidence="1" id="KW-0479">Metal-binding</keyword>
<sequence length="131" mass="14734">MAVRKIEHIGIMVDSIERSLEFYTSVLGLEHRYTLLHTNGVIRLAFLSFPGHEDTEIELIEGNKSAFPAEGKTHHTAYTVDDVEAEFERVKALGIPLRDTGITTLPNGARYFFLYGPDGELVELFQPAKQN</sequence>
<dbReference type="Gene3D" id="3.10.180.10">
    <property type="entry name" value="2,3-Dihydroxybiphenyl 1,2-Dioxygenase, domain 1"/>
    <property type="match status" value="1"/>
</dbReference>
<dbReference type="RefSeq" id="WP_108991953.1">
    <property type="nucleotide sequence ID" value="NZ_BDQX01000054.1"/>
</dbReference>
<dbReference type="GO" id="GO:0051213">
    <property type="term" value="F:dioxygenase activity"/>
    <property type="evidence" value="ECO:0007669"/>
    <property type="project" value="UniProtKB-KW"/>
</dbReference>
<dbReference type="PANTHER" id="PTHR43048:SF3">
    <property type="entry name" value="METHYLMALONYL-COA EPIMERASE, MITOCHONDRIAL"/>
    <property type="match status" value="1"/>
</dbReference>
<dbReference type="GO" id="GO:0046872">
    <property type="term" value="F:metal ion binding"/>
    <property type="evidence" value="ECO:0007669"/>
    <property type="project" value="UniProtKB-KW"/>
</dbReference>
<dbReference type="InterPro" id="IPR037523">
    <property type="entry name" value="VOC_core"/>
</dbReference>
<dbReference type="InterPro" id="IPR004360">
    <property type="entry name" value="Glyas_Fos-R_dOase_dom"/>
</dbReference>
<dbReference type="CDD" id="cd06587">
    <property type="entry name" value="VOC"/>
    <property type="match status" value="1"/>
</dbReference>
<dbReference type="InterPro" id="IPR018146">
    <property type="entry name" value="Glyoxalase_1_CS"/>
</dbReference>
<proteinExistence type="predicted"/>
<evidence type="ECO:0000313" key="3">
    <source>
        <dbReference type="EMBL" id="GBG06768.1"/>
    </source>
</evidence>
<dbReference type="PROSITE" id="PS51819">
    <property type="entry name" value="VOC"/>
    <property type="match status" value="1"/>
</dbReference>
<keyword evidence="3" id="KW-0560">Oxidoreductase</keyword>
<evidence type="ECO:0000313" key="4">
    <source>
        <dbReference type="Proteomes" id="UP000245202"/>
    </source>
</evidence>
<name>A0A2R5EP41_9BACL</name>
<gene>
    <name evidence="3" type="ORF">PAT3040_01306</name>
</gene>
<evidence type="ECO:0000256" key="1">
    <source>
        <dbReference type="ARBA" id="ARBA00022723"/>
    </source>
</evidence>
<evidence type="ECO:0000259" key="2">
    <source>
        <dbReference type="PROSITE" id="PS51819"/>
    </source>
</evidence>
<dbReference type="PROSITE" id="PS00934">
    <property type="entry name" value="GLYOXALASE_I_1"/>
    <property type="match status" value="1"/>
</dbReference>
<accession>A0A2R5EP41</accession>
<protein>
    <submittedName>
        <fullName evidence="3">Glyoxalase/bleomycin resistance/dioxygenase family protein</fullName>
    </submittedName>
</protein>
<organism evidence="3 4">
    <name type="scientific">Paenibacillus agaridevorans</name>
    <dbReference type="NCBI Taxonomy" id="171404"/>
    <lineage>
        <taxon>Bacteria</taxon>
        <taxon>Bacillati</taxon>
        <taxon>Bacillota</taxon>
        <taxon>Bacilli</taxon>
        <taxon>Bacillales</taxon>
        <taxon>Paenibacillaceae</taxon>
        <taxon>Paenibacillus</taxon>
    </lineage>
</organism>
<dbReference type="PANTHER" id="PTHR43048">
    <property type="entry name" value="METHYLMALONYL-COA EPIMERASE"/>
    <property type="match status" value="1"/>
</dbReference>
<dbReference type="EMBL" id="BDQX01000054">
    <property type="protein sequence ID" value="GBG06768.1"/>
    <property type="molecule type" value="Genomic_DNA"/>
</dbReference>
<feature type="domain" description="VOC" evidence="2">
    <location>
        <begin position="5"/>
        <end position="127"/>
    </location>
</feature>
<comment type="caution">
    <text evidence="3">The sequence shown here is derived from an EMBL/GenBank/DDBJ whole genome shotgun (WGS) entry which is preliminary data.</text>
</comment>
<keyword evidence="3" id="KW-0223">Dioxygenase</keyword>
<dbReference type="GO" id="GO:0046491">
    <property type="term" value="P:L-methylmalonyl-CoA metabolic process"/>
    <property type="evidence" value="ECO:0007669"/>
    <property type="project" value="TreeGrafter"/>
</dbReference>
<dbReference type="InterPro" id="IPR029068">
    <property type="entry name" value="Glyas_Bleomycin-R_OHBP_Dase"/>
</dbReference>
<dbReference type="Pfam" id="PF00903">
    <property type="entry name" value="Glyoxalase"/>
    <property type="match status" value="1"/>
</dbReference>
<dbReference type="AlphaFoldDB" id="A0A2R5EP41"/>
<reference evidence="3 4" key="1">
    <citation type="submission" date="2017-08" db="EMBL/GenBank/DDBJ databases">
        <title>Substantial Increase in Enzyme Production by Combined Drug-Resistance Mutations in Paenibacillus agaridevorans.</title>
        <authorList>
            <person name="Tanaka Y."/>
            <person name="Funane K."/>
            <person name="Hosaka T."/>
            <person name="Shiwa Y."/>
            <person name="Fujita N."/>
            <person name="Miyazaki T."/>
            <person name="Yoshikawa H."/>
            <person name="Murakami K."/>
            <person name="Kasahara K."/>
            <person name="Inaoka T."/>
            <person name="Hiraga Y."/>
            <person name="Ochi K."/>
        </authorList>
    </citation>
    <scope>NUCLEOTIDE SEQUENCE [LARGE SCALE GENOMIC DNA]</scope>
    <source>
        <strain evidence="3 4">T-3040</strain>
    </source>
</reference>
<dbReference type="GO" id="GO:0004493">
    <property type="term" value="F:methylmalonyl-CoA epimerase activity"/>
    <property type="evidence" value="ECO:0007669"/>
    <property type="project" value="TreeGrafter"/>
</dbReference>
<keyword evidence="4" id="KW-1185">Reference proteome</keyword>
<dbReference type="GO" id="GO:0004462">
    <property type="term" value="F:lactoylglutathione lyase activity"/>
    <property type="evidence" value="ECO:0007669"/>
    <property type="project" value="InterPro"/>
</dbReference>
<dbReference type="SUPFAM" id="SSF54593">
    <property type="entry name" value="Glyoxalase/Bleomycin resistance protein/Dihydroxybiphenyl dioxygenase"/>
    <property type="match status" value="1"/>
</dbReference>